<protein>
    <submittedName>
        <fullName evidence="1">Uncharacterized protein</fullName>
    </submittedName>
</protein>
<accession>A0A8C0CUP3</accession>
<proteinExistence type="predicted"/>
<dbReference type="AlphaFoldDB" id="A0A8C0CUP3"/>
<organism evidence="1">
    <name type="scientific">Balaenoptera musculus</name>
    <name type="common">Blue whale</name>
    <dbReference type="NCBI Taxonomy" id="9771"/>
    <lineage>
        <taxon>Eukaryota</taxon>
        <taxon>Metazoa</taxon>
        <taxon>Chordata</taxon>
        <taxon>Craniata</taxon>
        <taxon>Vertebrata</taxon>
        <taxon>Euteleostomi</taxon>
        <taxon>Mammalia</taxon>
        <taxon>Eutheria</taxon>
        <taxon>Laurasiatheria</taxon>
        <taxon>Artiodactyla</taxon>
        <taxon>Whippomorpha</taxon>
        <taxon>Cetacea</taxon>
        <taxon>Mysticeti</taxon>
        <taxon>Balaenopteridae</taxon>
        <taxon>Balaenoptera</taxon>
    </lineage>
</organism>
<name>A0A8C0CUP3_BALMU</name>
<sequence>FSFLRRPPKTLLGHGLGAKATGEGSVFGACPWIHLLHFQIGRNLQIVLMLQIGYLSLYAPHHIPWAEINHHTQIVITKVVLSRMLSTKPGNLDKRLAESTWQCPPCDEDWDKDLWEQTSTPFLWGTAIQYSNNSPASNIVMECKPNLASCTCVPKSLPMFCLGKNSGNPQ</sequence>
<dbReference type="Ensembl" id="ENSBMST00010012460.1">
    <property type="protein sequence ID" value="ENSBMSP00010011241.1"/>
    <property type="gene ID" value="ENSBMSG00010008217.1"/>
</dbReference>
<evidence type="ECO:0000313" key="1">
    <source>
        <dbReference type="Ensembl" id="ENSBMSP00010011241.1"/>
    </source>
</evidence>
<dbReference type="GeneTree" id="ENSGT00940000156784"/>
<reference evidence="1" key="1">
    <citation type="submission" date="2023-09" db="UniProtKB">
        <authorList>
            <consortium name="Ensembl"/>
        </authorList>
    </citation>
    <scope>IDENTIFICATION</scope>
</reference>